<dbReference type="KEGG" id="kga:ST1E_0319"/>
<dbReference type="InterPro" id="IPR014434">
    <property type="entry name" value="Monothiol_GRX"/>
</dbReference>
<dbReference type="PANTHER" id="PTHR10293:SF72">
    <property type="entry name" value="MONOTHIOL GLUTAREDOXIN-S14, CHLOROPLASTIC"/>
    <property type="match status" value="1"/>
</dbReference>
<evidence type="ECO:0000256" key="2">
    <source>
        <dbReference type="ARBA" id="ARBA00022714"/>
    </source>
</evidence>
<dbReference type="CDD" id="cd03028">
    <property type="entry name" value="GRX_PICOT_like"/>
    <property type="match status" value="1"/>
</dbReference>
<evidence type="ECO:0000256" key="8">
    <source>
        <dbReference type="PIRSR" id="PIRSR005894-2"/>
    </source>
</evidence>
<feature type="binding site" evidence="8">
    <location>
        <position position="30"/>
    </location>
    <ligand>
        <name>[2Fe-2S] cluster</name>
        <dbReference type="ChEBI" id="CHEBI:190135"/>
        <note>ligand shared between dimeric partners</note>
    </ligand>
</feature>
<sequence>MKDIKKYIDGIIKEHKIVLFMKGSLNFPMCGFSGKVVKILKECGFNSKSILCINVLEDDNIRQGIKEYSDWPTIPQLYINGHFIGGADIVSDLYSKGELEKLL</sequence>
<dbReference type="PANTHER" id="PTHR10293">
    <property type="entry name" value="GLUTAREDOXIN FAMILY MEMBER"/>
    <property type="match status" value="1"/>
</dbReference>
<dbReference type="EMBL" id="CP003806">
    <property type="protein sequence ID" value="AGF48797.1"/>
    <property type="molecule type" value="Genomic_DNA"/>
</dbReference>
<evidence type="ECO:0000313" key="10">
    <source>
        <dbReference type="EMBL" id="AGF48797.1"/>
    </source>
</evidence>
<name>M1LTE0_9PROT</name>
<evidence type="ECO:0000256" key="4">
    <source>
        <dbReference type="ARBA" id="ARBA00023004"/>
    </source>
</evidence>
<evidence type="ECO:0000256" key="1">
    <source>
        <dbReference type="ARBA" id="ARBA00009630"/>
    </source>
</evidence>
<dbReference type="RefSeq" id="WP_015389282.1">
    <property type="nucleotide sequence ID" value="NC_020284.1"/>
</dbReference>
<evidence type="ECO:0000256" key="6">
    <source>
        <dbReference type="ARBA" id="ARBA00023284"/>
    </source>
</evidence>
<dbReference type="GO" id="GO:0015036">
    <property type="term" value="F:disulfide oxidoreductase activity"/>
    <property type="evidence" value="ECO:0007669"/>
    <property type="project" value="InterPro"/>
</dbReference>
<evidence type="ECO:0000256" key="3">
    <source>
        <dbReference type="ARBA" id="ARBA00022723"/>
    </source>
</evidence>
<dbReference type="Gene3D" id="3.40.30.10">
    <property type="entry name" value="Glutaredoxin"/>
    <property type="match status" value="1"/>
</dbReference>
<dbReference type="STRING" id="1208921.ST1E_0319"/>
<dbReference type="PIRSF" id="PIRSF005894">
    <property type="entry name" value="Monothiol_GRX"/>
    <property type="match status" value="1"/>
</dbReference>
<accession>M1LTE0</accession>
<dbReference type="SUPFAM" id="SSF52833">
    <property type="entry name" value="Thioredoxin-like"/>
    <property type="match status" value="1"/>
</dbReference>
<dbReference type="InterPro" id="IPR033658">
    <property type="entry name" value="GRX_PICOT-like"/>
</dbReference>
<gene>
    <name evidence="10" type="ORF">ST1E_0319</name>
</gene>
<dbReference type="HOGENOM" id="CLU_026126_2_1_4"/>
<dbReference type="GO" id="GO:0051537">
    <property type="term" value="F:2 iron, 2 sulfur cluster binding"/>
    <property type="evidence" value="ECO:0007669"/>
    <property type="project" value="UniProtKB-KW"/>
</dbReference>
<dbReference type="AlphaFoldDB" id="M1LTE0"/>
<evidence type="ECO:0000259" key="9">
    <source>
        <dbReference type="Pfam" id="PF00462"/>
    </source>
</evidence>
<dbReference type="InterPro" id="IPR004480">
    <property type="entry name" value="Monothiol_GRX-rel"/>
</dbReference>
<feature type="domain" description="Glutaredoxin" evidence="9">
    <location>
        <begin position="17"/>
        <end position="84"/>
    </location>
</feature>
<reference evidence="10 11" key="1">
    <citation type="journal article" date="2013" name="Genome Biol. Evol.">
        <title>Genome evolution and phylogenomic analysis of candidatus kinetoplastibacterium, the betaproteobacterial endosymbionts of strigomonas and angomonas.</title>
        <authorList>
            <person name="Alves J.M."/>
            <person name="Serrano M.G."/>
            <person name="Maia da Silva F."/>
            <person name="Voegtly L.J."/>
            <person name="Matveyev A.V."/>
            <person name="Teixeira M.M."/>
            <person name="Camargo E.P."/>
            <person name="Buck G.A."/>
        </authorList>
    </citation>
    <scope>NUCLEOTIDE SEQUENCE [LARGE SCALE GENOMIC DNA]</scope>
    <source>
        <strain evidence="10 11">TCC219</strain>
    </source>
</reference>
<keyword evidence="6" id="KW-0676">Redox-active center</keyword>
<dbReference type="NCBIfam" id="TIGR00365">
    <property type="entry name" value="Grx4 family monothiol glutaredoxin"/>
    <property type="match status" value="1"/>
</dbReference>
<evidence type="ECO:0000256" key="7">
    <source>
        <dbReference type="PIRNR" id="PIRNR005894"/>
    </source>
</evidence>
<keyword evidence="11" id="KW-1185">Reference proteome</keyword>
<comment type="similarity">
    <text evidence="1 7">Belongs to the glutaredoxin family. Monothiol subfamily.</text>
</comment>
<dbReference type="Proteomes" id="UP000011658">
    <property type="component" value="Chromosome"/>
</dbReference>
<dbReference type="PATRIC" id="fig|1208921.3.peg.73"/>
<dbReference type="OrthoDB" id="9804115at2"/>
<evidence type="ECO:0000256" key="5">
    <source>
        <dbReference type="ARBA" id="ARBA00023014"/>
    </source>
</evidence>
<keyword evidence="3 8" id="KW-0479">Metal-binding</keyword>
<dbReference type="GO" id="GO:0046872">
    <property type="term" value="F:metal ion binding"/>
    <property type="evidence" value="ECO:0007669"/>
    <property type="project" value="UniProtKB-KW"/>
</dbReference>
<proteinExistence type="inferred from homology"/>
<dbReference type="Pfam" id="PF00462">
    <property type="entry name" value="Glutaredoxin"/>
    <property type="match status" value="1"/>
</dbReference>
<dbReference type="PROSITE" id="PS51354">
    <property type="entry name" value="GLUTAREDOXIN_2"/>
    <property type="match status" value="1"/>
</dbReference>
<keyword evidence="5 8" id="KW-0411">Iron-sulfur</keyword>
<dbReference type="InterPro" id="IPR002109">
    <property type="entry name" value="Glutaredoxin"/>
</dbReference>
<dbReference type="FunFam" id="3.40.30.10:FF:000005">
    <property type="entry name" value="Glutaredoxin 5"/>
    <property type="match status" value="1"/>
</dbReference>
<keyword evidence="4 8" id="KW-0408">Iron</keyword>
<keyword evidence="2 8" id="KW-0001">2Fe-2S</keyword>
<dbReference type="InterPro" id="IPR036249">
    <property type="entry name" value="Thioredoxin-like_sf"/>
</dbReference>
<evidence type="ECO:0000313" key="11">
    <source>
        <dbReference type="Proteomes" id="UP000011658"/>
    </source>
</evidence>
<protein>
    <recommendedName>
        <fullName evidence="7">Glutaredoxin</fullName>
    </recommendedName>
</protein>
<dbReference type="eggNOG" id="COG0278">
    <property type="taxonomic scope" value="Bacteria"/>
</dbReference>
<organism evidence="10 11">
    <name type="scientific">Candidatus Kinetoplastidibacterium galati TCC219</name>
    <dbReference type="NCBI Taxonomy" id="1208921"/>
    <lineage>
        <taxon>Bacteria</taxon>
        <taxon>Pseudomonadati</taxon>
        <taxon>Pseudomonadota</taxon>
        <taxon>Betaproteobacteria</taxon>
        <taxon>Candidatus Kinetoplastidibacterium</taxon>
    </lineage>
</organism>